<reference evidence="3" key="2">
    <citation type="journal article" date="2016" name="Sci. Rep.">
        <title>Dictyocaulus viviparus genome, variome and transcriptome elucidate lungworm biology and support future intervention.</title>
        <authorList>
            <person name="McNulty S.N."/>
            <person name="Strube C."/>
            <person name="Rosa B.A."/>
            <person name="Martin J.C."/>
            <person name="Tyagi R."/>
            <person name="Choi Y.J."/>
            <person name="Wang Q."/>
            <person name="Hallsworth Pepin K."/>
            <person name="Zhang X."/>
            <person name="Ozersky P."/>
            <person name="Wilson R.K."/>
            <person name="Sternberg P.W."/>
            <person name="Gasser R.B."/>
            <person name="Mitreva M."/>
        </authorList>
    </citation>
    <scope>NUCLEOTIDE SEQUENCE [LARGE SCALE GENOMIC DNA]</scope>
    <source>
        <strain evidence="3">HannoverDv2000</strain>
    </source>
</reference>
<dbReference type="Proteomes" id="UP000053766">
    <property type="component" value="Unassembled WGS sequence"/>
</dbReference>
<feature type="compositionally biased region" description="Polar residues" evidence="1">
    <location>
        <begin position="152"/>
        <end position="170"/>
    </location>
</feature>
<reference evidence="2 3" key="1">
    <citation type="submission" date="2013-11" db="EMBL/GenBank/DDBJ databases">
        <title>Draft genome of the bovine lungworm Dictyocaulus viviparus.</title>
        <authorList>
            <person name="Mitreva M."/>
        </authorList>
    </citation>
    <scope>NUCLEOTIDE SEQUENCE [LARGE SCALE GENOMIC DNA]</scope>
    <source>
        <strain evidence="2 3">HannoverDv2000</strain>
    </source>
</reference>
<dbReference type="EMBL" id="KN716179">
    <property type="protein sequence ID" value="KJH51620.1"/>
    <property type="molecule type" value="Genomic_DNA"/>
</dbReference>
<proteinExistence type="predicted"/>
<sequence>MTNDQYVICHITHHNSLTHVYAKLIAVFRQCVLISAEFQRLVMATTRPHRDEHFEEIGSEEAHTIETFERVVGGTPYSEPHRQYSTKQFTERRTFGRDENGEIIVRIDKNPSQPIRPADPVRPVTPVEEYRYEHLLKPIQPLSIPRIDIRSASPSQSPHQRSKSTRIQYDTSTVRSPSSSPRNVKLSPCSTSGSGSNNTRMRKIITKSRLVSIHDGRPVAPCSETVTYEPIFPHRCSRSSSTSLLPYTRNESEESCAYLIQNPLYRNQH</sequence>
<feature type="region of interest" description="Disordered" evidence="1">
    <location>
        <begin position="149"/>
        <end position="199"/>
    </location>
</feature>
<evidence type="ECO:0000256" key="1">
    <source>
        <dbReference type="SAM" id="MobiDB-lite"/>
    </source>
</evidence>
<evidence type="ECO:0000313" key="3">
    <source>
        <dbReference type="Proteomes" id="UP000053766"/>
    </source>
</evidence>
<evidence type="ECO:0000313" key="2">
    <source>
        <dbReference type="EMBL" id="KJH51620.1"/>
    </source>
</evidence>
<gene>
    <name evidence="2" type="ORF">DICVIV_02156</name>
</gene>
<protein>
    <submittedName>
        <fullName evidence="2">Uncharacterized protein</fullName>
    </submittedName>
</protein>
<dbReference type="AlphaFoldDB" id="A0A0D8Y4H4"/>
<feature type="compositionally biased region" description="Polar residues" evidence="1">
    <location>
        <begin position="188"/>
        <end position="199"/>
    </location>
</feature>
<name>A0A0D8Y4H4_DICVI</name>
<dbReference type="OrthoDB" id="5833144at2759"/>
<organism evidence="2 3">
    <name type="scientific">Dictyocaulus viviparus</name>
    <name type="common">Bovine lungworm</name>
    <dbReference type="NCBI Taxonomy" id="29172"/>
    <lineage>
        <taxon>Eukaryota</taxon>
        <taxon>Metazoa</taxon>
        <taxon>Ecdysozoa</taxon>
        <taxon>Nematoda</taxon>
        <taxon>Chromadorea</taxon>
        <taxon>Rhabditida</taxon>
        <taxon>Rhabditina</taxon>
        <taxon>Rhabditomorpha</taxon>
        <taxon>Strongyloidea</taxon>
        <taxon>Metastrongylidae</taxon>
        <taxon>Dictyocaulus</taxon>
    </lineage>
</organism>
<feature type="compositionally biased region" description="Low complexity" evidence="1">
    <location>
        <begin position="171"/>
        <end position="184"/>
    </location>
</feature>
<keyword evidence="3" id="KW-1185">Reference proteome</keyword>
<accession>A0A0D8Y4H4</accession>